<dbReference type="InterPro" id="IPR007048">
    <property type="entry name" value="IraD/Gp25-like"/>
</dbReference>
<protein>
    <submittedName>
        <fullName evidence="2">GPW/gp25 family protein</fullName>
    </submittedName>
</protein>
<evidence type="ECO:0000259" key="1">
    <source>
        <dbReference type="Pfam" id="PF04965"/>
    </source>
</evidence>
<dbReference type="RefSeq" id="WP_394829213.1">
    <property type="nucleotide sequence ID" value="NZ_CP089984.1"/>
</dbReference>
<evidence type="ECO:0000313" key="3">
    <source>
        <dbReference type="Proteomes" id="UP001370348"/>
    </source>
</evidence>
<dbReference type="Pfam" id="PF04965">
    <property type="entry name" value="GPW_gp25"/>
    <property type="match status" value="1"/>
</dbReference>
<accession>A0ABZ2MAS7</accession>
<sequence>MTTMRFPFSFDRRGRTAEANPADRIRQLIEQVVFTSLGERVNRPTFGSDAARLVFAPNGDLAASATQLVVQGALTQWLADLAVIQAVDVVSDDAALTITIRYVIRATQEPQIVHVVQSG</sequence>
<keyword evidence="3" id="KW-1185">Reference proteome</keyword>
<name>A0ABZ2MAS7_9BACT</name>
<proteinExistence type="predicted"/>
<organism evidence="2 3">
    <name type="scientific">Pendulispora albinea</name>
    <dbReference type="NCBI Taxonomy" id="2741071"/>
    <lineage>
        <taxon>Bacteria</taxon>
        <taxon>Pseudomonadati</taxon>
        <taxon>Myxococcota</taxon>
        <taxon>Myxococcia</taxon>
        <taxon>Myxococcales</taxon>
        <taxon>Sorangiineae</taxon>
        <taxon>Pendulisporaceae</taxon>
        <taxon>Pendulispora</taxon>
    </lineage>
</organism>
<evidence type="ECO:0000313" key="2">
    <source>
        <dbReference type="EMBL" id="WXB19608.1"/>
    </source>
</evidence>
<reference evidence="2 3" key="1">
    <citation type="submission" date="2021-12" db="EMBL/GenBank/DDBJ databases">
        <title>Discovery of the Pendulisporaceae a myxobacterial family with distinct sporulation behavior and unique specialized metabolism.</title>
        <authorList>
            <person name="Garcia R."/>
            <person name="Popoff A."/>
            <person name="Bader C.D."/>
            <person name="Loehr J."/>
            <person name="Walesch S."/>
            <person name="Walt C."/>
            <person name="Boldt J."/>
            <person name="Bunk B."/>
            <person name="Haeckl F.J.F.P.J."/>
            <person name="Gunesch A.P."/>
            <person name="Birkelbach J."/>
            <person name="Nuebel U."/>
            <person name="Pietschmann T."/>
            <person name="Bach T."/>
            <person name="Mueller R."/>
        </authorList>
    </citation>
    <scope>NUCLEOTIDE SEQUENCE [LARGE SCALE GENOMIC DNA]</scope>
    <source>
        <strain evidence="2 3">MSr11954</strain>
    </source>
</reference>
<dbReference type="SUPFAM" id="SSF160719">
    <property type="entry name" value="gpW/gp25-like"/>
    <property type="match status" value="1"/>
</dbReference>
<feature type="domain" description="IraD/Gp25-like" evidence="1">
    <location>
        <begin position="22"/>
        <end position="108"/>
    </location>
</feature>
<dbReference type="Proteomes" id="UP001370348">
    <property type="component" value="Chromosome"/>
</dbReference>
<gene>
    <name evidence="2" type="ORF">LZC94_20570</name>
</gene>
<dbReference type="EMBL" id="CP089984">
    <property type="protein sequence ID" value="WXB19608.1"/>
    <property type="molecule type" value="Genomic_DNA"/>
</dbReference>
<dbReference type="Gene3D" id="3.10.450.40">
    <property type="match status" value="1"/>
</dbReference>